<gene>
    <name evidence="1" type="ORF">S01H1_44945</name>
</gene>
<organism evidence="1">
    <name type="scientific">marine sediment metagenome</name>
    <dbReference type="NCBI Taxonomy" id="412755"/>
    <lineage>
        <taxon>unclassified sequences</taxon>
        <taxon>metagenomes</taxon>
        <taxon>ecological metagenomes</taxon>
    </lineage>
</organism>
<dbReference type="EMBL" id="BARS01028693">
    <property type="protein sequence ID" value="GAG11415.1"/>
    <property type="molecule type" value="Genomic_DNA"/>
</dbReference>
<evidence type="ECO:0000313" key="1">
    <source>
        <dbReference type="EMBL" id="GAG11415.1"/>
    </source>
</evidence>
<dbReference type="AlphaFoldDB" id="X0V000"/>
<proteinExistence type="predicted"/>
<protein>
    <submittedName>
        <fullName evidence="1">Uncharacterized protein</fullName>
    </submittedName>
</protein>
<feature type="non-terminal residue" evidence="1">
    <location>
        <position position="1"/>
    </location>
</feature>
<sequence length="74" mass="8250">LIQVVDQRLFETPRDLAALIPDSLEEPFTTSELATAIAKPRWLAQKMAYCLREMGALAAVGKRGNAIQYSRTQD</sequence>
<comment type="caution">
    <text evidence="1">The sequence shown here is derived from an EMBL/GenBank/DDBJ whole genome shotgun (WGS) entry which is preliminary data.</text>
</comment>
<accession>X0V000</accession>
<reference evidence="1" key="1">
    <citation type="journal article" date="2014" name="Front. Microbiol.">
        <title>High frequency of phylogenetically diverse reductive dehalogenase-homologous genes in deep subseafloor sedimentary metagenomes.</title>
        <authorList>
            <person name="Kawai M."/>
            <person name="Futagami T."/>
            <person name="Toyoda A."/>
            <person name="Takaki Y."/>
            <person name="Nishi S."/>
            <person name="Hori S."/>
            <person name="Arai W."/>
            <person name="Tsubouchi T."/>
            <person name="Morono Y."/>
            <person name="Uchiyama I."/>
            <person name="Ito T."/>
            <person name="Fujiyama A."/>
            <person name="Inagaki F."/>
            <person name="Takami H."/>
        </authorList>
    </citation>
    <scope>NUCLEOTIDE SEQUENCE</scope>
    <source>
        <strain evidence="1">Expedition CK06-06</strain>
    </source>
</reference>
<name>X0V000_9ZZZZ</name>